<keyword evidence="2 4" id="KW-0238">DNA-binding</keyword>
<dbReference type="PROSITE" id="PS50977">
    <property type="entry name" value="HTH_TETR_2"/>
    <property type="match status" value="1"/>
</dbReference>
<dbReference type="PANTHER" id="PTHR30055:SF148">
    <property type="entry name" value="TETR-FAMILY TRANSCRIPTIONAL REGULATOR"/>
    <property type="match status" value="1"/>
</dbReference>
<dbReference type="PANTHER" id="PTHR30055">
    <property type="entry name" value="HTH-TYPE TRANSCRIPTIONAL REGULATOR RUTR"/>
    <property type="match status" value="1"/>
</dbReference>
<dbReference type="Pfam" id="PF16859">
    <property type="entry name" value="TetR_C_11"/>
    <property type="match status" value="1"/>
</dbReference>
<feature type="domain" description="HTH tetR-type" evidence="6">
    <location>
        <begin position="23"/>
        <end position="84"/>
    </location>
</feature>
<evidence type="ECO:0000313" key="7">
    <source>
        <dbReference type="EMBL" id="MCM2391015.1"/>
    </source>
</evidence>
<name>A0ABT0UTT1_9ACTN</name>
<dbReference type="InterPro" id="IPR001647">
    <property type="entry name" value="HTH_TetR"/>
</dbReference>
<keyword evidence="1" id="KW-0805">Transcription regulation</keyword>
<dbReference type="InterPro" id="IPR011075">
    <property type="entry name" value="TetR_C"/>
</dbReference>
<dbReference type="SUPFAM" id="SSF48498">
    <property type="entry name" value="Tetracyclin repressor-like, C-terminal domain"/>
    <property type="match status" value="1"/>
</dbReference>
<evidence type="ECO:0000256" key="2">
    <source>
        <dbReference type="ARBA" id="ARBA00023125"/>
    </source>
</evidence>
<dbReference type="EMBL" id="JAMQAW010000028">
    <property type="protein sequence ID" value="MCM2391015.1"/>
    <property type="molecule type" value="Genomic_DNA"/>
</dbReference>
<proteinExistence type="predicted"/>
<protein>
    <submittedName>
        <fullName evidence="7">TetR/AcrR family transcriptional regulator</fullName>
    </submittedName>
</protein>
<dbReference type="InterPro" id="IPR009057">
    <property type="entry name" value="Homeodomain-like_sf"/>
</dbReference>
<dbReference type="InterPro" id="IPR050109">
    <property type="entry name" value="HTH-type_TetR-like_transc_reg"/>
</dbReference>
<evidence type="ECO:0000256" key="1">
    <source>
        <dbReference type="ARBA" id="ARBA00023015"/>
    </source>
</evidence>
<comment type="caution">
    <text evidence="7">The sequence shown here is derived from an EMBL/GenBank/DDBJ whole genome shotgun (WGS) entry which is preliminary data.</text>
</comment>
<evidence type="ECO:0000256" key="5">
    <source>
        <dbReference type="SAM" id="MobiDB-lite"/>
    </source>
</evidence>
<keyword evidence="3" id="KW-0804">Transcription</keyword>
<feature type="region of interest" description="Disordered" evidence="5">
    <location>
        <begin position="1"/>
        <end position="24"/>
    </location>
</feature>
<reference evidence="7" key="1">
    <citation type="submission" date="2022-06" db="EMBL/GenBank/DDBJ databases">
        <title>Genome public.</title>
        <authorList>
            <person name="Sun Q."/>
        </authorList>
    </citation>
    <scope>NUCLEOTIDE SEQUENCE</scope>
    <source>
        <strain evidence="7">CWNU-1</strain>
    </source>
</reference>
<keyword evidence="8" id="KW-1185">Reference proteome</keyword>
<dbReference type="InterPro" id="IPR036271">
    <property type="entry name" value="Tet_transcr_reg_TetR-rel_C_sf"/>
</dbReference>
<dbReference type="Gene3D" id="1.10.10.60">
    <property type="entry name" value="Homeodomain-like"/>
    <property type="match status" value="1"/>
</dbReference>
<gene>
    <name evidence="7" type="ORF">NBG84_22430</name>
</gene>
<dbReference type="Proteomes" id="UP001431429">
    <property type="component" value="Unassembled WGS sequence"/>
</dbReference>
<evidence type="ECO:0000256" key="3">
    <source>
        <dbReference type="ARBA" id="ARBA00023163"/>
    </source>
</evidence>
<evidence type="ECO:0000259" key="6">
    <source>
        <dbReference type="PROSITE" id="PS50977"/>
    </source>
</evidence>
<dbReference type="SUPFAM" id="SSF46689">
    <property type="entry name" value="Homeodomain-like"/>
    <property type="match status" value="1"/>
</dbReference>
<sequence>MHDPTSEPAPEPAPARRGRPRSEAAERSIIEATLSLVEAGVPLSELSIERIARTAGVGKATIYRRWEGKEALLVDVVRSLDPDDPPAPGASVREDLIFLMQSLHRRGLAKRSSALLVTVFSQMQNYPRLWEMHHRVSVQPRRRQMDEVLRRGIAEGEIRDDLDFDLLGDLFVGPILVRTVLRPEVTWSQDSAEQIVDAVLAGLRPPKSPGGSAHDTGR</sequence>
<organism evidence="7 8">
    <name type="scientific">Streptomyces albipurpureus</name>
    <dbReference type="NCBI Taxonomy" id="2897419"/>
    <lineage>
        <taxon>Bacteria</taxon>
        <taxon>Bacillati</taxon>
        <taxon>Actinomycetota</taxon>
        <taxon>Actinomycetes</taxon>
        <taxon>Kitasatosporales</taxon>
        <taxon>Streptomycetaceae</taxon>
        <taxon>Streptomyces</taxon>
    </lineage>
</organism>
<accession>A0ABT0UTT1</accession>
<dbReference type="Gene3D" id="1.10.357.10">
    <property type="entry name" value="Tetracycline Repressor, domain 2"/>
    <property type="match status" value="1"/>
</dbReference>
<dbReference type="Pfam" id="PF00440">
    <property type="entry name" value="TetR_N"/>
    <property type="match status" value="1"/>
</dbReference>
<feature type="DNA-binding region" description="H-T-H motif" evidence="4">
    <location>
        <begin position="47"/>
        <end position="66"/>
    </location>
</feature>
<evidence type="ECO:0000313" key="8">
    <source>
        <dbReference type="Proteomes" id="UP001431429"/>
    </source>
</evidence>
<evidence type="ECO:0000256" key="4">
    <source>
        <dbReference type="PROSITE-ProRule" id="PRU00335"/>
    </source>
</evidence>